<feature type="transmembrane region" description="Helical" evidence="1">
    <location>
        <begin position="37"/>
        <end position="56"/>
    </location>
</feature>
<evidence type="ECO:0000313" key="2">
    <source>
        <dbReference type="EnsemblPlants" id="OMERI01G13690.1"/>
    </source>
</evidence>
<protein>
    <submittedName>
        <fullName evidence="2">Uncharacterized protein</fullName>
    </submittedName>
</protein>
<organism evidence="2">
    <name type="scientific">Oryza meridionalis</name>
    <dbReference type="NCBI Taxonomy" id="40149"/>
    <lineage>
        <taxon>Eukaryota</taxon>
        <taxon>Viridiplantae</taxon>
        <taxon>Streptophyta</taxon>
        <taxon>Embryophyta</taxon>
        <taxon>Tracheophyta</taxon>
        <taxon>Spermatophyta</taxon>
        <taxon>Magnoliopsida</taxon>
        <taxon>Liliopsida</taxon>
        <taxon>Poales</taxon>
        <taxon>Poaceae</taxon>
        <taxon>BOP clade</taxon>
        <taxon>Oryzoideae</taxon>
        <taxon>Oryzeae</taxon>
        <taxon>Oryzinae</taxon>
        <taxon>Oryza</taxon>
    </lineage>
</organism>
<dbReference type="AlphaFoldDB" id="A0A0E0C1Q7"/>
<evidence type="ECO:0000313" key="3">
    <source>
        <dbReference type="Proteomes" id="UP000008021"/>
    </source>
</evidence>
<dbReference type="Gramene" id="OMERI01G13690.1">
    <property type="protein sequence ID" value="OMERI01G13690.1"/>
    <property type="gene ID" value="OMERI01G13690"/>
</dbReference>
<keyword evidence="1" id="KW-0472">Membrane</keyword>
<keyword evidence="1" id="KW-0812">Transmembrane</keyword>
<keyword evidence="3" id="KW-1185">Reference proteome</keyword>
<reference evidence="2" key="2">
    <citation type="submission" date="2018-05" db="EMBL/GenBank/DDBJ databases">
        <title>OmerRS3 (Oryza meridionalis Reference Sequence Version 3).</title>
        <authorList>
            <person name="Zhang J."/>
            <person name="Kudrna D."/>
            <person name="Lee S."/>
            <person name="Talag J."/>
            <person name="Welchert J."/>
            <person name="Wing R.A."/>
        </authorList>
    </citation>
    <scope>NUCLEOTIDE SEQUENCE [LARGE SCALE GENOMIC DNA]</scope>
    <source>
        <strain evidence="2">cv. OR44</strain>
    </source>
</reference>
<dbReference type="EnsemblPlants" id="OMERI01G13690.1">
    <property type="protein sequence ID" value="OMERI01G13690.1"/>
    <property type="gene ID" value="OMERI01G13690"/>
</dbReference>
<proteinExistence type="predicted"/>
<evidence type="ECO:0000256" key="1">
    <source>
        <dbReference type="SAM" id="Phobius"/>
    </source>
</evidence>
<dbReference type="Proteomes" id="UP000008021">
    <property type="component" value="Chromosome 1"/>
</dbReference>
<sequence length="106" mass="11337">MYAHSAVASVTPRHAWLACGQTLRGPRHCRGAPRPELVAGCGGGVFALLLLLSVGAEDRWMSGRVRRTPACAADVDSPLPHPHRAAHHRPTPLLHRTVNPCALSTL</sequence>
<accession>A0A0E0C1Q7</accession>
<dbReference type="HOGENOM" id="CLU_2227436_0_0_1"/>
<reference evidence="2" key="1">
    <citation type="submission" date="2015-04" db="UniProtKB">
        <authorList>
            <consortium name="EnsemblPlants"/>
        </authorList>
    </citation>
    <scope>IDENTIFICATION</scope>
</reference>
<name>A0A0E0C1Q7_9ORYZ</name>
<keyword evidence="1" id="KW-1133">Transmembrane helix</keyword>